<sequence>MPVKLSLLDFVLATPVRQQNVVSPSIRSSLLSTLFDNARPLYLAGVASTFVALVALARLNQPWALIWFVLDAGVLATRLYAIHAYLRCNNGRTEHPRSWATWYAPLCMLATLIFGLGTMASVMSRDRELAALAIMVTAGILGGIASRNAALPRLATMQIALGALPIGLGALLSPATGSWILLPPLITYLAAMTSVVWRHYDGLVALMSAEQKHAELAARFDAALAHMPQGLCTIDSAGKVVIANRRTAELFGATVESLTLNVPLPDFIGQISLARFGATLQKQLIARCTAWLREERRPLDIDLVDGRHLEMTRNPVPDGSAVIIIDDVTERRRGEAKVLHLAQHDPLTGLANRRQFRDRLKRVLAHQRSPGSTPALLYLDLDGFKQVNDRLGHGAGDEVLATVAIRLQQAIRHGELAARLGGDEFAIVIPESNPIAITAIARRIIRIVGKPYPLGVGETVSIGASVGVALASGNEPVDDFIGRADNALYEAKQAGKGIYRVSLSKQATRDACSVPHVVNADEEQTQPIAFRPTT</sequence>
<dbReference type="Proteomes" id="UP000494102">
    <property type="component" value="Unassembled WGS sequence"/>
</dbReference>
<dbReference type="PROSITE" id="PS50887">
    <property type="entry name" value="GGDEF"/>
    <property type="match status" value="1"/>
</dbReference>
<dbReference type="PANTHER" id="PTHR44757">
    <property type="entry name" value="DIGUANYLATE CYCLASE DGCP"/>
    <property type="match status" value="1"/>
</dbReference>
<dbReference type="InterPro" id="IPR000160">
    <property type="entry name" value="GGDEF_dom"/>
</dbReference>
<dbReference type="CDD" id="cd01949">
    <property type="entry name" value="GGDEF"/>
    <property type="match status" value="1"/>
</dbReference>
<dbReference type="Gene3D" id="3.30.70.270">
    <property type="match status" value="1"/>
</dbReference>
<keyword evidence="1" id="KW-1133">Transmembrane helix</keyword>
<dbReference type="SMART" id="SM00267">
    <property type="entry name" value="GGDEF"/>
    <property type="match status" value="1"/>
</dbReference>
<keyword evidence="1" id="KW-0472">Membrane</keyword>
<evidence type="ECO:0000313" key="3">
    <source>
        <dbReference type="EMBL" id="CAB4052539.1"/>
    </source>
</evidence>
<dbReference type="Gene3D" id="3.30.450.20">
    <property type="entry name" value="PAS domain"/>
    <property type="match status" value="1"/>
</dbReference>
<dbReference type="Pfam" id="PF00990">
    <property type="entry name" value="GGDEF"/>
    <property type="match status" value="1"/>
</dbReference>
<dbReference type="GO" id="GO:0003824">
    <property type="term" value="F:catalytic activity"/>
    <property type="evidence" value="ECO:0007669"/>
    <property type="project" value="UniProtKB-ARBA"/>
</dbReference>
<feature type="transmembrane region" description="Helical" evidence="1">
    <location>
        <begin position="155"/>
        <end position="172"/>
    </location>
</feature>
<dbReference type="InterPro" id="IPR043128">
    <property type="entry name" value="Rev_trsase/Diguanyl_cyclase"/>
</dbReference>
<feature type="transmembrane region" description="Helical" evidence="1">
    <location>
        <begin position="64"/>
        <end position="82"/>
    </location>
</feature>
<dbReference type="FunFam" id="3.30.70.270:FF:000001">
    <property type="entry name" value="Diguanylate cyclase domain protein"/>
    <property type="match status" value="1"/>
</dbReference>
<dbReference type="SUPFAM" id="SSF55073">
    <property type="entry name" value="Nucleotide cyclase"/>
    <property type="match status" value="1"/>
</dbReference>
<dbReference type="PANTHER" id="PTHR44757:SF2">
    <property type="entry name" value="BIOFILM ARCHITECTURE MAINTENANCE PROTEIN MBAA"/>
    <property type="match status" value="1"/>
</dbReference>
<dbReference type="InterPro" id="IPR000014">
    <property type="entry name" value="PAS"/>
</dbReference>
<dbReference type="InterPro" id="IPR052155">
    <property type="entry name" value="Biofilm_reg_signaling"/>
</dbReference>
<feature type="domain" description="GGDEF" evidence="2">
    <location>
        <begin position="372"/>
        <end position="504"/>
    </location>
</feature>
<evidence type="ECO:0000259" key="2">
    <source>
        <dbReference type="PROSITE" id="PS50887"/>
    </source>
</evidence>
<keyword evidence="1" id="KW-0812">Transmembrane</keyword>
<dbReference type="SUPFAM" id="SSF55785">
    <property type="entry name" value="PYP-like sensor domain (PAS domain)"/>
    <property type="match status" value="1"/>
</dbReference>
<dbReference type="AlphaFoldDB" id="A0A6J5KE95"/>
<dbReference type="SMART" id="SM00091">
    <property type="entry name" value="PAS"/>
    <property type="match status" value="1"/>
</dbReference>
<protein>
    <recommendedName>
        <fullName evidence="2">GGDEF domain-containing protein</fullName>
    </recommendedName>
</protein>
<dbReference type="Pfam" id="PF12860">
    <property type="entry name" value="PAS_7"/>
    <property type="match status" value="1"/>
</dbReference>
<dbReference type="RefSeq" id="WP_015004270.1">
    <property type="nucleotide sequence ID" value="NZ_CADILN010000015.1"/>
</dbReference>
<feature type="transmembrane region" description="Helical" evidence="1">
    <location>
        <begin position="102"/>
        <end position="122"/>
    </location>
</feature>
<reference evidence="3 4" key="1">
    <citation type="submission" date="2020-04" db="EMBL/GenBank/DDBJ databases">
        <authorList>
            <person name="De Canck E."/>
        </authorList>
    </citation>
    <scope>NUCLEOTIDE SEQUENCE [LARGE SCALE GENOMIC DNA]</scope>
    <source>
        <strain evidence="3 4">LMG 9964</strain>
    </source>
</reference>
<evidence type="ECO:0000313" key="4">
    <source>
        <dbReference type="Proteomes" id="UP000494102"/>
    </source>
</evidence>
<dbReference type="NCBIfam" id="TIGR00254">
    <property type="entry name" value="GGDEF"/>
    <property type="match status" value="1"/>
</dbReference>
<dbReference type="InterPro" id="IPR035965">
    <property type="entry name" value="PAS-like_dom_sf"/>
</dbReference>
<feature type="transmembrane region" description="Helical" evidence="1">
    <location>
        <begin position="42"/>
        <end position="59"/>
    </location>
</feature>
<accession>A0A6J5KE95</accession>
<proteinExistence type="predicted"/>
<organism evidence="3 4">
    <name type="scientific">Paraburkholderia phenoliruptrix</name>
    <dbReference type="NCBI Taxonomy" id="252970"/>
    <lineage>
        <taxon>Bacteria</taxon>
        <taxon>Pseudomonadati</taxon>
        <taxon>Pseudomonadota</taxon>
        <taxon>Betaproteobacteria</taxon>
        <taxon>Burkholderiales</taxon>
        <taxon>Burkholderiaceae</taxon>
        <taxon>Paraburkholderia</taxon>
    </lineage>
</organism>
<dbReference type="InterPro" id="IPR029787">
    <property type="entry name" value="Nucleotide_cyclase"/>
</dbReference>
<evidence type="ECO:0000256" key="1">
    <source>
        <dbReference type="SAM" id="Phobius"/>
    </source>
</evidence>
<gene>
    <name evidence="3" type="ORF">LMG9964_06229</name>
</gene>
<name>A0A6J5KE95_9BURK</name>
<feature type="transmembrane region" description="Helical" evidence="1">
    <location>
        <begin position="129"/>
        <end position="149"/>
    </location>
</feature>
<dbReference type="EMBL" id="CADILN010000015">
    <property type="protein sequence ID" value="CAB4052539.1"/>
    <property type="molecule type" value="Genomic_DNA"/>
</dbReference>
<dbReference type="GeneID" id="27801373"/>